<dbReference type="EMBL" id="WJBH02000004">
    <property type="protein sequence ID" value="KAI9560139.1"/>
    <property type="molecule type" value="Genomic_DNA"/>
</dbReference>
<evidence type="ECO:0000256" key="1">
    <source>
        <dbReference type="ARBA" id="ARBA00034497"/>
    </source>
</evidence>
<keyword evidence="5" id="KW-1185">Reference proteome</keyword>
<dbReference type="InterPro" id="IPR051506">
    <property type="entry name" value="ATOS_Transcription_Regulators"/>
</dbReference>
<evidence type="ECO:0000259" key="3">
    <source>
        <dbReference type="SMART" id="SM01177"/>
    </source>
</evidence>
<dbReference type="AlphaFoldDB" id="A0AAD5KV56"/>
<evidence type="ECO:0000313" key="5">
    <source>
        <dbReference type="Proteomes" id="UP000820818"/>
    </source>
</evidence>
<dbReference type="PANTHER" id="PTHR13199">
    <property type="entry name" value="GH03947P"/>
    <property type="match status" value="1"/>
</dbReference>
<comment type="similarity">
    <text evidence="1">Belongs to the ATOS family.</text>
</comment>
<dbReference type="Pfam" id="PF13889">
    <property type="entry name" value="Chromosome_seg"/>
    <property type="match status" value="1"/>
</dbReference>
<proteinExistence type="inferred from homology"/>
<feature type="compositionally biased region" description="Low complexity" evidence="2">
    <location>
        <begin position="54"/>
        <end position="73"/>
    </location>
</feature>
<dbReference type="SMART" id="SM01177">
    <property type="entry name" value="DUF4210"/>
    <property type="match status" value="1"/>
</dbReference>
<feature type="region of interest" description="Disordered" evidence="2">
    <location>
        <begin position="259"/>
        <end position="279"/>
    </location>
</feature>
<name>A0AAD5KV56_9CRUS</name>
<feature type="domain" description="Atos-like conserved" evidence="3">
    <location>
        <begin position="487"/>
        <end position="548"/>
    </location>
</feature>
<dbReference type="PANTHER" id="PTHR13199:SF11">
    <property type="entry name" value="PROTEIN ATOSSA"/>
    <property type="match status" value="1"/>
</dbReference>
<reference evidence="4 5" key="1">
    <citation type="submission" date="2022-05" db="EMBL/GenBank/DDBJ databases">
        <title>A multi-omics perspective on studying reproductive biology in Daphnia sinensis.</title>
        <authorList>
            <person name="Jia J."/>
        </authorList>
    </citation>
    <scope>NUCLEOTIDE SEQUENCE [LARGE SCALE GENOMIC DNA]</scope>
    <source>
        <strain evidence="4 5">WSL</strain>
    </source>
</reference>
<sequence length="681" mass="75846">MHARLTEENEPDPLDVFCDLGTLILEARVPGRGDSGRGYGEGPHCPPYFSHAQISSNNNNNNNNNNNIHHSNNGSRPGHHVCTPDKLECQRFQHLRKHACLLGKNGVPLCVEVLVGPECSHGSQRAKQVEVTCTPHPDFLLLERWTVTCSPKKDGEASIAGICLVQAVRSFLHFSQLSAWLNKSSGSRPQQLLYRVTMPGQAFASKFGSQPVDHHFPLAHVGRLATHAIKVSVSSLPRTDVIPHVHCGKCRFITPKQNADVGQRQLQRKQDSSSCLGEGLLDMPPAQLRLQRLQRSRSRSSSPSFESIRLLHPAYRAQPPPQPPSHGSTKKLLDDRMRINCNRIGKHDCKCEKEDDVLDLKLPAGHGDRWGHDLERGRRGLDREPAIGPVERGRSRRSRKDCFADKLLSEAESKEPEMAPVLQAGKNVPTTDDKLRFQRSLNSAASLLFHTTTCTSGTDSKTPRLGQRFPLNKFLRSPPLRMSSSPLLGSFEECLLNGRLEPMSTVEGFGAELGASGSFCPSHELLPVSVFFYNIGGFESDKSGSPYLAHLNLGAKGYQVPRRGTVQLTLFNPQGTVVKMFVILFDLTEMPPNSETFLRQRTFYMPSHETDASPVSAKWLRYLIHLRFRSSKSGRIHLHTDIRMIVLRKSDVDTASAHIADSSYEWKSFTRGPSSPRFSSR</sequence>
<gene>
    <name evidence="4" type="ORF">GHT06_014149</name>
</gene>
<dbReference type="InterPro" id="IPR033473">
    <property type="entry name" value="Atos-like_C"/>
</dbReference>
<comment type="caution">
    <text evidence="4">The sequence shown here is derived from an EMBL/GenBank/DDBJ whole genome shotgun (WGS) entry which is preliminary data.</text>
</comment>
<feature type="region of interest" description="Disordered" evidence="2">
    <location>
        <begin position="50"/>
        <end position="79"/>
    </location>
</feature>
<evidence type="ECO:0000256" key="2">
    <source>
        <dbReference type="SAM" id="MobiDB-lite"/>
    </source>
</evidence>
<protein>
    <recommendedName>
        <fullName evidence="3">Atos-like conserved domain-containing protein</fullName>
    </recommendedName>
</protein>
<organism evidence="4 5">
    <name type="scientific">Daphnia sinensis</name>
    <dbReference type="NCBI Taxonomy" id="1820382"/>
    <lineage>
        <taxon>Eukaryota</taxon>
        <taxon>Metazoa</taxon>
        <taxon>Ecdysozoa</taxon>
        <taxon>Arthropoda</taxon>
        <taxon>Crustacea</taxon>
        <taxon>Branchiopoda</taxon>
        <taxon>Diplostraca</taxon>
        <taxon>Cladocera</taxon>
        <taxon>Anomopoda</taxon>
        <taxon>Daphniidae</taxon>
        <taxon>Daphnia</taxon>
        <taxon>Daphnia similis group</taxon>
    </lineage>
</organism>
<dbReference type="Pfam" id="PF13915">
    <property type="entry name" value="DUF4210"/>
    <property type="match status" value="1"/>
</dbReference>
<dbReference type="InterPro" id="IPR025261">
    <property type="entry name" value="Atos-like_cons_dom"/>
</dbReference>
<accession>A0AAD5KV56</accession>
<evidence type="ECO:0000313" key="4">
    <source>
        <dbReference type="EMBL" id="KAI9560139.1"/>
    </source>
</evidence>
<dbReference type="Proteomes" id="UP000820818">
    <property type="component" value="Linkage Group LG4"/>
</dbReference>